<comment type="caution">
    <text evidence="8">The sequence shown here is derived from an EMBL/GenBank/DDBJ whole genome shotgun (WGS) entry which is preliminary data.</text>
</comment>
<reference evidence="8" key="1">
    <citation type="journal article" date="2021" name="PeerJ">
        <title>Extensive microbial diversity within the chicken gut microbiome revealed by metagenomics and culture.</title>
        <authorList>
            <person name="Gilroy R."/>
            <person name="Ravi A."/>
            <person name="Getino M."/>
            <person name="Pursley I."/>
            <person name="Horton D.L."/>
            <person name="Alikhan N.F."/>
            <person name="Baker D."/>
            <person name="Gharbi K."/>
            <person name="Hall N."/>
            <person name="Watson M."/>
            <person name="Adriaenssens E.M."/>
            <person name="Foster-Nyarko E."/>
            <person name="Jarju S."/>
            <person name="Secka A."/>
            <person name="Antonio M."/>
            <person name="Oren A."/>
            <person name="Chaudhuri R.R."/>
            <person name="La Ragione R."/>
            <person name="Hildebrand F."/>
            <person name="Pallen M.J."/>
        </authorList>
    </citation>
    <scope>NUCLEOTIDE SEQUENCE</scope>
    <source>
        <strain evidence="8">14324</strain>
    </source>
</reference>
<evidence type="ECO:0000256" key="7">
    <source>
        <dbReference type="HAMAP-Rule" id="MF_01147"/>
    </source>
</evidence>
<evidence type="ECO:0000256" key="2">
    <source>
        <dbReference type="ARBA" id="ARBA00022475"/>
    </source>
</evidence>
<evidence type="ECO:0000256" key="4">
    <source>
        <dbReference type="ARBA" id="ARBA00022692"/>
    </source>
</evidence>
<dbReference type="GO" id="GO:0005886">
    <property type="term" value="C:plasma membrane"/>
    <property type="evidence" value="ECO:0007669"/>
    <property type="project" value="UniProtKB-SubCell"/>
</dbReference>
<comment type="function">
    <text evidence="7">Catalyzes the transfer of the diacylglyceryl group from phosphatidylglycerol to the sulfhydryl group of the N-terminal cysteine of a prolipoprotein, the first step in the formation of mature lipoproteins.</text>
</comment>
<feature type="transmembrane region" description="Helical" evidence="7">
    <location>
        <begin position="45"/>
        <end position="67"/>
    </location>
</feature>
<keyword evidence="2 7" id="KW-1003">Cell membrane</keyword>
<keyword evidence="4 7" id="KW-0812">Transmembrane</keyword>
<evidence type="ECO:0000313" key="9">
    <source>
        <dbReference type="Proteomes" id="UP000824041"/>
    </source>
</evidence>
<feature type="transmembrane region" description="Helical" evidence="7">
    <location>
        <begin position="169"/>
        <end position="186"/>
    </location>
</feature>
<reference evidence="8" key="2">
    <citation type="submission" date="2021-04" db="EMBL/GenBank/DDBJ databases">
        <authorList>
            <person name="Gilroy R."/>
        </authorList>
    </citation>
    <scope>NUCLEOTIDE SEQUENCE</scope>
    <source>
        <strain evidence="8">14324</strain>
    </source>
</reference>
<dbReference type="GO" id="GO:0008961">
    <property type="term" value="F:phosphatidylglycerol-prolipoprotein diacylglyceryl transferase activity"/>
    <property type="evidence" value="ECO:0007669"/>
    <property type="project" value="UniProtKB-UniRule"/>
</dbReference>
<keyword evidence="6 7" id="KW-0472">Membrane</keyword>
<organism evidence="8 9">
    <name type="scientific">Candidatus Blautia faecigallinarum</name>
    <dbReference type="NCBI Taxonomy" id="2838488"/>
    <lineage>
        <taxon>Bacteria</taxon>
        <taxon>Bacillati</taxon>
        <taxon>Bacillota</taxon>
        <taxon>Clostridia</taxon>
        <taxon>Lachnospirales</taxon>
        <taxon>Lachnospiraceae</taxon>
        <taxon>Blautia</taxon>
    </lineage>
</organism>
<keyword evidence="8" id="KW-0328">Glycosyltransferase</keyword>
<sequence length="269" mass="30242">MKNELLTIGPFTVYGYGTMIALGILFAYFTAEYRAKKQNLPYEQVFFLTIWCALGGFLGAKLLFWITEWKTLLRDSGFAIRTFTDGFVVYGGILGGILTGYLFCKRKKLEFLKMFDLVMPSIALAQGFGRIGCLLAGCCYGKETPSAFSITFKNSDFAPNGVPLIPTQIYASVLDFLHFTILIFLAKRKKADGQIAACYLLFYSIGRFVLEFFRGDLVRGSVGLLSTSQFISIFTAAAGIGMLLWVFRRPQDKRCLNKEKQKKNHLDDI</sequence>
<dbReference type="GO" id="GO:0042158">
    <property type="term" value="P:lipoprotein biosynthetic process"/>
    <property type="evidence" value="ECO:0007669"/>
    <property type="project" value="UniProtKB-UniRule"/>
</dbReference>
<dbReference type="Proteomes" id="UP000824041">
    <property type="component" value="Unassembled WGS sequence"/>
</dbReference>
<protein>
    <recommendedName>
        <fullName evidence="7">Phosphatidylglycerol--prolipoprotein diacylglyceryl transferase</fullName>
        <ecNumber evidence="7">2.5.1.145</ecNumber>
    </recommendedName>
</protein>
<evidence type="ECO:0000256" key="3">
    <source>
        <dbReference type="ARBA" id="ARBA00022679"/>
    </source>
</evidence>
<comment type="catalytic activity">
    <reaction evidence="7">
        <text>L-cysteinyl-[prolipoprotein] + a 1,2-diacyl-sn-glycero-3-phospho-(1'-sn-glycerol) = an S-1,2-diacyl-sn-glyceryl-L-cysteinyl-[prolipoprotein] + sn-glycerol 1-phosphate + H(+)</text>
        <dbReference type="Rhea" id="RHEA:56712"/>
        <dbReference type="Rhea" id="RHEA-COMP:14679"/>
        <dbReference type="Rhea" id="RHEA-COMP:14680"/>
        <dbReference type="ChEBI" id="CHEBI:15378"/>
        <dbReference type="ChEBI" id="CHEBI:29950"/>
        <dbReference type="ChEBI" id="CHEBI:57685"/>
        <dbReference type="ChEBI" id="CHEBI:64716"/>
        <dbReference type="ChEBI" id="CHEBI:140658"/>
        <dbReference type="EC" id="2.5.1.145"/>
    </reaction>
</comment>
<name>A0A9D2IU23_9FIRM</name>
<evidence type="ECO:0000256" key="6">
    <source>
        <dbReference type="ARBA" id="ARBA00023136"/>
    </source>
</evidence>
<accession>A0A9D2IU23</accession>
<keyword evidence="3 7" id="KW-0808">Transferase</keyword>
<dbReference type="InterPro" id="IPR001640">
    <property type="entry name" value="Lgt"/>
</dbReference>
<feature type="transmembrane region" description="Helical" evidence="7">
    <location>
        <begin position="116"/>
        <end position="137"/>
    </location>
</feature>
<feature type="transmembrane region" description="Helical" evidence="7">
    <location>
        <begin position="230"/>
        <end position="247"/>
    </location>
</feature>
<dbReference type="NCBIfam" id="NF000778">
    <property type="entry name" value="PRK00052.3-4"/>
    <property type="match status" value="1"/>
</dbReference>
<dbReference type="PANTHER" id="PTHR30589:SF0">
    <property type="entry name" value="PHOSPHATIDYLGLYCEROL--PROLIPOPROTEIN DIACYLGLYCERYL TRANSFERASE"/>
    <property type="match status" value="1"/>
</dbReference>
<dbReference type="EC" id="2.5.1.145" evidence="7"/>
<dbReference type="Pfam" id="PF01790">
    <property type="entry name" value="LGT"/>
    <property type="match status" value="1"/>
</dbReference>
<comment type="pathway">
    <text evidence="7">Protein modification; lipoprotein biosynthesis (diacylglyceryl transfer).</text>
</comment>
<evidence type="ECO:0000313" key="8">
    <source>
        <dbReference type="EMBL" id="HIZ22412.1"/>
    </source>
</evidence>
<comment type="subcellular location">
    <subcellularLocation>
        <location evidence="7">Cell membrane</location>
        <topology evidence="7">Multi-pass membrane protein</topology>
    </subcellularLocation>
</comment>
<evidence type="ECO:0000256" key="1">
    <source>
        <dbReference type="ARBA" id="ARBA00007150"/>
    </source>
</evidence>
<feature type="transmembrane region" description="Helical" evidence="7">
    <location>
        <begin position="13"/>
        <end position="33"/>
    </location>
</feature>
<feature type="transmembrane region" description="Helical" evidence="7">
    <location>
        <begin position="193"/>
        <end position="210"/>
    </location>
</feature>
<dbReference type="NCBIfam" id="TIGR00544">
    <property type="entry name" value="lgt"/>
    <property type="match status" value="1"/>
</dbReference>
<dbReference type="AlphaFoldDB" id="A0A9D2IU23"/>
<gene>
    <name evidence="7" type="primary">lgt</name>
    <name evidence="8" type="ORF">IAA21_06400</name>
</gene>
<comment type="similarity">
    <text evidence="1 7">Belongs to the Lgt family.</text>
</comment>
<dbReference type="EMBL" id="DXBU01000090">
    <property type="protein sequence ID" value="HIZ22412.1"/>
    <property type="molecule type" value="Genomic_DNA"/>
</dbReference>
<evidence type="ECO:0000256" key="5">
    <source>
        <dbReference type="ARBA" id="ARBA00022989"/>
    </source>
</evidence>
<dbReference type="PANTHER" id="PTHR30589">
    <property type="entry name" value="PROLIPOPROTEIN DIACYLGLYCERYL TRANSFERASE"/>
    <property type="match status" value="1"/>
</dbReference>
<keyword evidence="5 7" id="KW-1133">Transmembrane helix</keyword>
<feature type="transmembrane region" description="Helical" evidence="7">
    <location>
        <begin position="87"/>
        <end position="104"/>
    </location>
</feature>
<proteinExistence type="inferred from homology"/>
<dbReference type="HAMAP" id="MF_01147">
    <property type="entry name" value="Lgt"/>
    <property type="match status" value="1"/>
</dbReference>
<feature type="binding site" evidence="7">
    <location>
        <position position="130"/>
    </location>
    <ligand>
        <name>a 1,2-diacyl-sn-glycero-3-phospho-(1'-sn-glycerol)</name>
        <dbReference type="ChEBI" id="CHEBI:64716"/>
    </ligand>
</feature>